<evidence type="ECO:0000256" key="7">
    <source>
        <dbReference type="ARBA" id="ARBA00022967"/>
    </source>
</evidence>
<dbReference type="InterPro" id="IPR001757">
    <property type="entry name" value="P_typ_ATPase"/>
</dbReference>
<dbReference type="EMBL" id="GL433837">
    <property type="protein sequence ID" value="EFN58731.1"/>
    <property type="molecule type" value="Genomic_DNA"/>
</dbReference>
<dbReference type="OrthoDB" id="505707at2759"/>
<dbReference type="KEGG" id="cvr:CHLNCDRAFT_140416"/>
<keyword evidence="8" id="KW-0472">Membrane</keyword>
<dbReference type="InterPro" id="IPR023214">
    <property type="entry name" value="HAD_sf"/>
</dbReference>
<dbReference type="NCBIfam" id="TIGR01494">
    <property type="entry name" value="ATPase_P-type"/>
    <property type="match status" value="1"/>
</dbReference>
<keyword evidence="10" id="KW-1185">Reference proteome</keyword>
<dbReference type="RefSeq" id="XP_005850833.1">
    <property type="nucleotide sequence ID" value="XM_005850771.1"/>
</dbReference>
<keyword evidence="8" id="KW-0812">Transmembrane</keyword>
<accession>E1Z700</accession>
<keyword evidence="7" id="KW-1278">Translocase</keyword>
<evidence type="ECO:0000313" key="10">
    <source>
        <dbReference type="Proteomes" id="UP000008141"/>
    </source>
</evidence>
<evidence type="ECO:0000256" key="6">
    <source>
        <dbReference type="ARBA" id="ARBA00022842"/>
    </source>
</evidence>
<dbReference type="PANTHER" id="PTHR45630">
    <property type="entry name" value="CATION-TRANSPORTING ATPASE-RELATED"/>
    <property type="match status" value="1"/>
</dbReference>
<evidence type="ECO:0000256" key="2">
    <source>
        <dbReference type="ARBA" id="ARBA00022553"/>
    </source>
</evidence>
<dbReference type="Gene3D" id="3.40.50.1000">
    <property type="entry name" value="HAD superfamily/HAD-like"/>
    <property type="match status" value="1"/>
</dbReference>
<dbReference type="InterPro" id="IPR006544">
    <property type="entry name" value="P-type_TPase_V"/>
</dbReference>
<keyword evidence="4" id="KW-0547">Nucleotide-binding</keyword>
<name>E1Z700_CHLVA</name>
<evidence type="ECO:0008006" key="11">
    <source>
        <dbReference type="Google" id="ProtNLM"/>
    </source>
</evidence>
<evidence type="ECO:0000256" key="8">
    <source>
        <dbReference type="SAM" id="Phobius"/>
    </source>
</evidence>
<keyword evidence="6" id="KW-0460">Magnesium</keyword>
<gene>
    <name evidence="9" type="ORF">CHLNCDRAFT_140416</name>
</gene>
<evidence type="ECO:0000256" key="1">
    <source>
        <dbReference type="ARBA" id="ARBA00004141"/>
    </source>
</evidence>
<dbReference type="SUPFAM" id="SSF56784">
    <property type="entry name" value="HAD-like"/>
    <property type="match status" value="1"/>
</dbReference>
<dbReference type="GO" id="GO:0046872">
    <property type="term" value="F:metal ion binding"/>
    <property type="evidence" value="ECO:0007669"/>
    <property type="project" value="UniProtKB-KW"/>
</dbReference>
<dbReference type="InParanoid" id="E1Z700"/>
<comment type="subcellular location">
    <subcellularLocation>
        <location evidence="1">Membrane</location>
        <topology evidence="1">Multi-pass membrane protein</topology>
    </subcellularLocation>
</comment>
<evidence type="ECO:0000313" key="9">
    <source>
        <dbReference type="EMBL" id="EFN58731.1"/>
    </source>
</evidence>
<evidence type="ECO:0000256" key="5">
    <source>
        <dbReference type="ARBA" id="ARBA00022840"/>
    </source>
</evidence>
<keyword evidence="3" id="KW-0479">Metal-binding</keyword>
<dbReference type="STRING" id="554065.E1Z700"/>
<dbReference type="Proteomes" id="UP000008141">
    <property type="component" value="Unassembled WGS sequence"/>
</dbReference>
<reference evidence="9 10" key="1">
    <citation type="journal article" date="2010" name="Plant Cell">
        <title>The Chlorella variabilis NC64A genome reveals adaptation to photosymbiosis, coevolution with viruses, and cryptic sex.</title>
        <authorList>
            <person name="Blanc G."/>
            <person name="Duncan G."/>
            <person name="Agarkova I."/>
            <person name="Borodovsky M."/>
            <person name="Gurnon J."/>
            <person name="Kuo A."/>
            <person name="Lindquist E."/>
            <person name="Lucas S."/>
            <person name="Pangilinan J."/>
            <person name="Polle J."/>
            <person name="Salamov A."/>
            <person name="Terry A."/>
            <person name="Yamada T."/>
            <person name="Dunigan D.D."/>
            <person name="Grigoriev I.V."/>
            <person name="Claverie J.M."/>
            <person name="Van Etten J.L."/>
        </authorList>
    </citation>
    <scope>NUCLEOTIDE SEQUENCE [LARGE SCALE GENOMIC DNA]</scope>
    <source>
        <strain evidence="9 10">NC64A</strain>
    </source>
</reference>
<dbReference type="GO" id="GO:0016020">
    <property type="term" value="C:membrane"/>
    <property type="evidence" value="ECO:0007669"/>
    <property type="project" value="UniProtKB-SubCell"/>
</dbReference>
<keyword evidence="8" id="KW-1133">Transmembrane helix</keyword>
<dbReference type="GO" id="GO:0019829">
    <property type="term" value="F:ATPase-coupled monoatomic cation transmembrane transporter activity"/>
    <property type="evidence" value="ECO:0007669"/>
    <property type="project" value="TreeGrafter"/>
</dbReference>
<sequence>MVNPLRRDTTAVVAQLHDAGIRTVMVTGDHAATAASVARLCGMLCANRAVATADTACGEGRVQDSELALRGTAPDGAPLPGGTEELLAGVAAGSLAAAVTGRGFEKLQEVGLLEPFLRHAGVFARMSPDDKRALMELLGDGALGEDGGEVAGLGHHVGFCGDGANDVGALKAAHVGVSLCEAEASVAAPLTSKRQTIACMPAVIAEGRCSLVTSYIIFKFVIVYAFIQTFGVAILYSYGGSVGNYQYLGAG</sequence>
<evidence type="ECO:0000256" key="3">
    <source>
        <dbReference type="ARBA" id="ARBA00022723"/>
    </source>
</evidence>
<keyword evidence="2" id="KW-0597">Phosphoprotein</keyword>
<dbReference type="GO" id="GO:0005524">
    <property type="term" value="F:ATP binding"/>
    <property type="evidence" value="ECO:0007669"/>
    <property type="project" value="UniProtKB-KW"/>
</dbReference>
<dbReference type="GO" id="GO:0016887">
    <property type="term" value="F:ATP hydrolysis activity"/>
    <property type="evidence" value="ECO:0007669"/>
    <property type="project" value="InterPro"/>
</dbReference>
<protein>
    <recommendedName>
        <fullName evidence="11">Cation-transporting P-type ATPase C-terminal domain-containing protein</fullName>
    </recommendedName>
</protein>
<dbReference type="eggNOG" id="KOG0208">
    <property type="taxonomic scope" value="Eukaryota"/>
</dbReference>
<keyword evidence="5" id="KW-0067">ATP-binding</keyword>
<dbReference type="AlphaFoldDB" id="E1Z700"/>
<dbReference type="InterPro" id="IPR036412">
    <property type="entry name" value="HAD-like_sf"/>
</dbReference>
<dbReference type="PANTHER" id="PTHR45630:SF8">
    <property type="entry name" value="CATION-TRANSPORTING ATPASE"/>
    <property type="match status" value="1"/>
</dbReference>
<proteinExistence type="predicted"/>
<evidence type="ECO:0000256" key="4">
    <source>
        <dbReference type="ARBA" id="ARBA00022741"/>
    </source>
</evidence>
<feature type="transmembrane region" description="Helical" evidence="8">
    <location>
        <begin position="216"/>
        <end position="238"/>
    </location>
</feature>
<dbReference type="GO" id="GO:0140358">
    <property type="term" value="F:P-type transmembrane transporter activity"/>
    <property type="evidence" value="ECO:0007669"/>
    <property type="project" value="InterPro"/>
</dbReference>
<dbReference type="GeneID" id="17358358"/>
<organism evidence="10">
    <name type="scientific">Chlorella variabilis</name>
    <name type="common">Green alga</name>
    <dbReference type="NCBI Taxonomy" id="554065"/>
    <lineage>
        <taxon>Eukaryota</taxon>
        <taxon>Viridiplantae</taxon>
        <taxon>Chlorophyta</taxon>
        <taxon>core chlorophytes</taxon>
        <taxon>Trebouxiophyceae</taxon>
        <taxon>Chlorellales</taxon>
        <taxon>Chlorellaceae</taxon>
        <taxon>Chlorella clade</taxon>
        <taxon>Chlorella</taxon>
    </lineage>
</organism>